<dbReference type="SUPFAM" id="SSF55048">
    <property type="entry name" value="Probable ACP-binding domain of malonyl-CoA ACP transacylase"/>
    <property type="match status" value="1"/>
</dbReference>
<feature type="active site" description="Proton acceptor; for dehydratase activity" evidence="6">
    <location>
        <position position="1005"/>
    </location>
</feature>
<dbReference type="InterPro" id="IPR049900">
    <property type="entry name" value="PKS_mFAS_DH"/>
</dbReference>
<protein>
    <recommendedName>
        <fullName evidence="13">Polyketide synthase</fullName>
    </recommendedName>
</protein>
<evidence type="ECO:0000256" key="5">
    <source>
        <dbReference type="ARBA" id="ARBA00023268"/>
    </source>
</evidence>
<evidence type="ECO:0000259" key="10">
    <source>
        <dbReference type="PROSITE" id="PS52019"/>
    </source>
</evidence>
<keyword evidence="5" id="KW-0511">Multifunctional enzyme</keyword>
<accession>A0A9P8YLG1</accession>
<dbReference type="CDD" id="cd05195">
    <property type="entry name" value="enoyl_red"/>
    <property type="match status" value="1"/>
</dbReference>
<dbReference type="Pfam" id="PF08659">
    <property type="entry name" value="KR"/>
    <property type="match status" value="1"/>
</dbReference>
<dbReference type="PANTHER" id="PTHR43775">
    <property type="entry name" value="FATTY ACID SYNTHASE"/>
    <property type="match status" value="1"/>
</dbReference>
<dbReference type="PANTHER" id="PTHR43775:SF29">
    <property type="entry name" value="ASPERFURANONE POLYKETIDE SYNTHASE AFOG-RELATED"/>
    <property type="match status" value="1"/>
</dbReference>
<dbReference type="InterPro" id="IPR014030">
    <property type="entry name" value="Ketoacyl_synth_N"/>
</dbReference>
<dbReference type="Pfam" id="PF13602">
    <property type="entry name" value="ADH_zinc_N_2"/>
    <property type="match status" value="1"/>
</dbReference>
<reference evidence="11" key="1">
    <citation type="journal article" date="2021" name="Nat. Commun.">
        <title>Genetic determinants of endophytism in the Arabidopsis root mycobiome.</title>
        <authorList>
            <person name="Mesny F."/>
            <person name="Miyauchi S."/>
            <person name="Thiergart T."/>
            <person name="Pickel B."/>
            <person name="Atanasova L."/>
            <person name="Karlsson M."/>
            <person name="Huettel B."/>
            <person name="Barry K.W."/>
            <person name="Haridas S."/>
            <person name="Chen C."/>
            <person name="Bauer D."/>
            <person name="Andreopoulos W."/>
            <person name="Pangilinan J."/>
            <person name="LaButti K."/>
            <person name="Riley R."/>
            <person name="Lipzen A."/>
            <person name="Clum A."/>
            <person name="Drula E."/>
            <person name="Henrissat B."/>
            <person name="Kohler A."/>
            <person name="Grigoriev I.V."/>
            <person name="Martin F.M."/>
            <person name="Hacquard S."/>
        </authorList>
    </citation>
    <scope>NUCLEOTIDE SEQUENCE</scope>
    <source>
        <strain evidence="11">MPI-CAGE-CH-0230</strain>
    </source>
</reference>
<dbReference type="PROSITE" id="PS52004">
    <property type="entry name" value="KS3_2"/>
    <property type="match status" value="1"/>
</dbReference>
<dbReference type="GO" id="GO:0016491">
    <property type="term" value="F:oxidoreductase activity"/>
    <property type="evidence" value="ECO:0007669"/>
    <property type="project" value="UniProtKB-KW"/>
</dbReference>
<dbReference type="PROSITE" id="PS52019">
    <property type="entry name" value="PKS_MFAS_DH"/>
    <property type="match status" value="1"/>
</dbReference>
<dbReference type="Gene3D" id="3.40.366.10">
    <property type="entry name" value="Malonyl-Coenzyme A Acyl Carrier Protein, domain 2"/>
    <property type="match status" value="1"/>
</dbReference>
<evidence type="ECO:0000256" key="2">
    <source>
        <dbReference type="ARBA" id="ARBA00022553"/>
    </source>
</evidence>
<dbReference type="InterPro" id="IPR018201">
    <property type="entry name" value="Ketoacyl_synth_AS"/>
</dbReference>
<dbReference type="InterPro" id="IPR006162">
    <property type="entry name" value="Ppantetheine_attach_site"/>
</dbReference>
<keyword evidence="12" id="KW-1185">Reference proteome</keyword>
<dbReference type="InterPro" id="IPR011032">
    <property type="entry name" value="GroES-like_sf"/>
</dbReference>
<dbReference type="PROSITE" id="PS50075">
    <property type="entry name" value="CARRIER"/>
    <property type="match status" value="1"/>
</dbReference>
<sequence>MSCRLPGDSTSAEKLWQILRDRKSCLSKIPASRFNVDAFQHPSQRPGTIRPSEAHFMDRNVGEFDAQFFSISPSEASAMDPQQRLLLEVIYEGLENAGLRMEDLAGTNTSCHVGSFSQDYNEILVKDPEVGPKYSATGKGFSMLANRVSWFYDWRGPSFTLDTACSSGLVALHQACEAIRCGDASVAVAAGINIMLGPELFIFMSSMNFLSADGKSKSFDASGDGYGRGEGVVSVILKPLDDAVRDGDCIRAVIRATAINQDGHTSGITLPSAQAQAALITKVYKKAGLDFDSTQFLEAHGTGTVAGDTTESKAVASTLARNRDPSNPLYIGSIKSNIGHTEGAAGLAGLVKAVLMLEKGVIAPQVHLHQLNPKIPFAASNIRVPSELIPWPDNGMGLRRASINSFGYGGTNAHAVVDDAASYLRLRGLRAVHNTASPATSPRTSDSGVGSEESDDGLDSAGPLDQRSRQRLFVLSAHEESVLLAMKRRLVDHLESEKQKELSRWNEQFHLDRLASTLSSRRSRLAWKSVITASDVPSLIDGLSSLLPRAVRSTASTAGPRIGFVFTGQGAQWAGMGRELGEYPVFSRSLALADEHFRSLGCTWSVLEELNRPADTSQLGLAKFSQPLCTALQIALVDLLRSWGIQPAAVVGHSSGEIAAAFCAGALTREAAYTVAYWRGHLCSALATEGTFNGAMLAAGASPETVAPYIAKVTSGTVQVACINSPESVTLSGDDAAVDEVEALLKTAGLFARKLRVENAYHSFHMARIAGDYLASISEAAAGAAPASTAPAKATAAAAMASSVTGEALDLANTRIQPAYWVDNLTSPVQFSKALAVLLSGSAPGLRQQRRAGQAALDILVEVGPHAALQGPIKQILKAGGYKDVMYTSCLARGKPADKTTLDSVGTLVAAGLEGGSGGGSIVDLVNRSPKGAPHGRLGPMPDLPTYPWNHDKAYWAESRQSRALRFRKKNRVDLLGAPVTDAVAGDPAWRQIVRVADMPWVRDHTIQSVILYPVAGMVCMAIEAARQMAGSSEVEAVEVRDVRVERPIIVPDDDGGVETRIQLLTPKTNSLAQDWHEFRISSAPVANGTAVELDTNCFGFVRVTYKTQAPQVVVVGSSGPETETETEFARTLAARRQECTIPAAVDKFYATGRDMGFFYGPSFQCVTEISQGSSDDEEIGSGGHGSRGDQRKSACATIRIGDRSGMMPHGGYEDAHLVHPSTLDCLLQLHYAVDKDWHGNSTGAAVPVFIESVRVAADCPSAAGEELAGYADVGAQSSDMAVGRAGSASPAIQVKGVKCRVIGSELLDEAGASSGSGAAAKERYGSAPLLELSSQQALQRYWQKNGARGQPLALNEILGEDSKDQETALGVSVNVEARLDSKSGSEHDAIILDSSHATAFEAETLAQLLSMLKPTGYLLLLDRSEKQVQARIALEEVLGGNGLEKSFEMSGNAAFGGLGLVQVYAKKQQPIADNNVDAQKPILILLPENWGSGSPDLLKDSLCISLIEADDALALDSSQKQFELLRHTLLHTRRLIWVSRTWSPHFSATKGMMRSVRNENPQLDMKTLEFDASSLKDPATAARIIAMTLTASNVEDRELSVHDSAVFVERYITSPALNRYTATHQDKSARETAVLGQIQAGLQLDIGNTGLLDTLYFRLDKTGQRELAADEIEMESRAFGVNFRDVMTLLGQLADVHLGREASGVVLRVGSGVTRFRPGDAVFQASAGSFKTILRTKEALCQPVPSGMSFAEAASIPIVFTTALGALRDVANIQPGETILINAAAGGVGQAAIQLAQHYGATILASVGSAEKARLLTETYGIPADHIFSSRDGASLVAGVRRVTGGKGVDVVINSLAGELLRQTWHCIAPFGRFVELGIKDINAHAGLDMSPFARSASFAFFNLDLMLTRFHDRFNVLLRDLLEQGVLRPVTTINEYPLTRIEAALRFMQAGKHVGKIVINLDPADTVSVHPTARSVLRLRPDVTYLVVGGLRGLGRSLALHMASCGARHLALVSRSGPSDPNAAALLRRRVYSCDVADAEALRQVLETCRSTQPRIAGAMVLRDGIFETMPFDDVVTSVRPKVQGSWNLHEQLPPNLDFFILLSSISGVSGNPGQANYAAGNTFMDSLASFRRGRGQAGLSLDLGLMLDVGVVAESREGDSNLDKWASSGLREREFLLLMNAAMRGEILDSAAAGTDGVNNNDNNNIAPEHYTLPSQIITGLPTGGAVRAMKNPAEPPAFSDPRFRQLAGAELDLGADGADKASTAGGGPGSGDSLRTALEAAAAGESSLSKAADAVTEAIRNRLARMMDTSAANIEAGKALHAYGVDSLTAVEIRNWLVKEARCDISLFSILGSPSIADLAIKVAESSKWLAGGGGGAPASAK</sequence>
<dbReference type="Pfam" id="PF23297">
    <property type="entry name" value="ACP_SdgA_C"/>
    <property type="match status" value="1"/>
</dbReference>
<dbReference type="Pfam" id="PF21089">
    <property type="entry name" value="PKS_DH_N"/>
    <property type="match status" value="1"/>
</dbReference>
<keyword evidence="4" id="KW-0560">Oxidoreductase</keyword>
<dbReference type="Gene3D" id="3.10.129.110">
    <property type="entry name" value="Polyketide synthase dehydratase"/>
    <property type="match status" value="1"/>
</dbReference>
<dbReference type="InterPro" id="IPR016035">
    <property type="entry name" value="Acyl_Trfase/lysoPLipase"/>
</dbReference>
<dbReference type="Gene3D" id="3.40.47.10">
    <property type="match status" value="1"/>
</dbReference>
<name>A0A9P8YLG1_9PEZI</name>
<feature type="domain" description="Ketosynthase family 3 (KS3)" evidence="9">
    <location>
        <begin position="1"/>
        <end position="419"/>
    </location>
</feature>
<feature type="region of interest" description="N-terminal hotdog fold" evidence="6">
    <location>
        <begin position="973"/>
        <end position="1109"/>
    </location>
</feature>
<dbReference type="SMART" id="SM00826">
    <property type="entry name" value="PKS_DH"/>
    <property type="match status" value="1"/>
</dbReference>
<dbReference type="InterPro" id="IPR001227">
    <property type="entry name" value="Ac_transferase_dom_sf"/>
</dbReference>
<evidence type="ECO:0000256" key="6">
    <source>
        <dbReference type="PROSITE-ProRule" id="PRU01363"/>
    </source>
</evidence>
<feature type="domain" description="PKS/mFAS DH" evidence="10">
    <location>
        <begin position="973"/>
        <end position="1309"/>
    </location>
</feature>
<feature type="active site" description="Proton donor; for dehydratase activity" evidence="6">
    <location>
        <position position="1225"/>
    </location>
</feature>
<dbReference type="InterPro" id="IPR032821">
    <property type="entry name" value="PKS_assoc"/>
</dbReference>
<dbReference type="InterPro" id="IPR042104">
    <property type="entry name" value="PKS_dehydratase_sf"/>
</dbReference>
<dbReference type="GO" id="GO:0044550">
    <property type="term" value="P:secondary metabolite biosynthetic process"/>
    <property type="evidence" value="ECO:0007669"/>
    <property type="project" value="TreeGrafter"/>
</dbReference>
<feature type="domain" description="Carrier" evidence="8">
    <location>
        <begin position="2294"/>
        <end position="2371"/>
    </location>
</feature>
<dbReference type="InterPro" id="IPR050091">
    <property type="entry name" value="PKS_NRPS_Biosynth_Enz"/>
</dbReference>
<dbReference type="OrthoDB" id="329835at2759"/>
<dbReference type="Pfam" id="PF02801">
    <property type="entry name" value="Ketoacyl-synt_C"/>
    <property type="match status" value="1"/>
</dbReference>
<evidence type="ECO:0000259" key="9">
    <source>
        <dbReference type="PROSITE" id="PS52004"/>
    </source>
</evidence>
<dbReference type="InterPro" id="IPR013154">
    <property type="entry name" value="ADH-like_N"/>
</dbReference>
<dbReference type="Proteomes" id="UP000756346">
    <property type="component" value="Unassembled WGS sequence"/>
</dbReference>
<dbReference type="Pfam" id="PF08240">
    <property type="entry name" value="ADH_N"/>
    <property type="match status" value="1"/>
</dbReference>
<dbReference type="GO" id="GO:0004312">
    <property type="term" value="F:fatty acid synthase activity"/>
    <property type="evidence" value="ECO:0007669"/>
    <property type="project" value="TreeGrafter"/>
</dbReference>
<dbReference type="SMART" id="SM00823">
    <property type="entry name" value="PKS_PP"/>
    <property type="match status" value="1"/>
</dbReference>
<dbReference type="GO" id="GO:0006633">
    <property type="term" value="P:fatty acid biosynthetic process"/>
    <property type="evidence" value="ECO:0007669"/>
    <property type="project" value="InterPro"/>
</dbReference>
<dbReference type="InterPro" id="IPR016036">
    <property type="entry name" value="Malonyl_transacylase_ACP-bd"/>
</dbReference>
<keyword evidence="2" id="KW-0597">Phosphoprotein</keyword>
<dbReference type="SUPFAM" id="SSF52151">
    <property type="entry name" value="FabD/lysophospholipase-like"/>
    <property type="match status" value="1"/>
</dbReference>
<dbReference type="Gene3D" id="3.40.50.720">
    <property type="entry name" value="NAD(P)-binding Rossmann-like Domain"/>
    <property type="match status" value="2"/>
</dbReference>
<dbReference type="SMART" id="SM00825">
    <property type="entry name" value="PKS_KS"/>
    <property type="match status" value="1"/>
</dbReference>
<dbReference type="CDD" id="cd00833">
    <property type="entry name" value="PKS"/>
    <property type="match status" value="1"/>
</dbReference>
<evidence type="ECO:0000256" key="1">
    <source>
        <dbReference type="ARBA" id="ARBA00022450"/>
    </source>
</evidence>
<evidence type="ECO:0000256" key="4">
    <source>
        <dbReference type="ARBA" id="ARBA00023002"/>
    </source>
</evidence>
<dbReference type="PROSITE" id="PS00606">
    <property type="entry name" value="KS3_1"/>
    <property type="match status" value="1"/>
</dbReference>
<dbReference type="InterPro" id="IPR014031">
    <property type="entry name" value="Ketoacyl_synth_C"/>
</dbReference>
<dbReference type="InterPro" id="IPR013968">
    <property type="entry name" value="PKS_KR"/>
</dbReference>
<dbReference type="SUPFAM" id="SSF51735">
    <property type="entry name" value="NAD(P)-binding Rossmann-fold domains"/>
    <property type="match status" value="2"/>
</dbReference>
<evidence type="ECO:0000313" key="12">
    <source>
        <dbReference type="Proteomes" id="UP000756346"/>
    </source>
</evidence>
<dbReference type="GO" id="GO:0031177">
    <property type="term" value="F:phosphopantetheine binding"/>
    <property type="evidence" value="ECO:0007669"/>
    <property type="project" value="InterPro"/>
</dbReference>
<dbReference type="InterPro" id="IPR020807">
    <property type="entry name" value="PKS_DH"/>
</dbReference>
<feature type="region of interest" description="Disordered" evidence="7">
    <location>
        <begin position="1174"/>
        <end position="1194"/>
    </location>
</feature>
<dbReference type="SUPFAM" id="SSF50129">
    <property type="entry name" value="GroES-like"/>
    <property type="match status" value="1"/>
</dbReference>
<dbReference type="SMART" id="SM00827">
    <property type="entry name" value="PKS_AT"/>
    <property type="match status" value="1"/>
</dbReference>
<dbReference type="RefSeq" id="XP_046019210.1">
    <property type="nucleotide sequence ID" value="XM_046161424.1"/>
</dbReference>
<dbReference type="Gene3D" id="1.10.1200.10">
    <property type="entry name" value="ACP-like"/>
    <property type="match status" value="1"/>
</dbReference>
<dbReference type="InterPro" id="IPR049551">
    <property type="entry name" value="PKS_DH_C"/>
</dbReference>
<dbReference type="InterPro" id="IPR016039">
    <property type="entry name" value="Thiolase-like"/>
</dbReference>
<proteinExistence type="predicted"/>
<evidence type="ECO:0000256" key="7">
    <source>
        <dbReference type="SAM" id="MobiDB-lite"/>
    </source>
</evidence>
<dbReference type="InterPro" id="IPR036291">
    <property type="entry name" value="NAD(P)-bd_dom_sf"/>
</dbReference>
<dbReference type="InterPro" id="IPR020843">
    <property type="entry name" value="ER"/>
</dbReference>
<dbReference type="EMBL" id="JAGTJQ010000001">
    <property type="protein sequence ID" value="KAH7041155.1"/>
    <property type="molecule type" value="Genomic_DNA"/>
</dbReference>
<dbReference type="GeneID" id="70190970"/>
<dbReference type="InterPro" id="IPR036736">
    <property type="entry name" value="ACP-like_sf"/>
</dbReference>
<dbReference type="Pfam" id="PF00109">
    <property type="entry name" value="ketoacyl-synt"/>
    <property type="match status" value="1"/>
</dbReference>
<dbReference type="InterPro" id="IPR020806">
    <property type="entry name" value="PKS_PP-bd"/>
</dbReference>
<dbReference type="PROSITE" id="PS00012">
    <property type="entry name" value="PHOSPHOPANTETHEINE"/>
    <property type="match status" value="1"/>
</dbReference>
<keyword evidence="3" id="KW-0808">Transferase</keyword>
<dbReference type="SUPFAM" id="SSF53901">
    <property type="entry name" value="Thiolase-like"/>
    <property type="match status" value="1"/>
</dbReference>
<dbReference type="SUPFAM" id="SSF47336">
    <property type="entry name" value="ACP-like"/>
    <property type="match status" value="1"/>
</dbReference>
<gene>
    <name evidence="11" type="ORF">B0I36DRAFT_391961</name>
</gene>
<evidence type="ECO:0000313" key="11">
    <source>
        <dbReference type="EMBL" id="KAH7041155.1"/>
    </source>
</evidence>
<dbReference type="InterPro" id="IPR009081">
    <property type="entry name" value="PP-bd_ACP"/>
</dbReference>
<dbReference type="InterPro" id="IPR020841">
    <property type="entry name" value="PKS_Beta-ketoAc_synthase_dom"/>
</dbReference>
<evidence type="ECO:0000259" key="8">
    <source>
        <dbReference type="PROSITE" id="PS50075"/>
    </source>
</evidence>
<dbReference type="InterPro" id="IPR057326">
    <property type="entry name" value="KR_dom"/>
</dbReference>
<evidence type="ECO:0000256" key="3">
    <source>
        <dbReference type="ARBA" id="ARBA00022679"/>
    </source>
</evidence>
<organism evidence="11 12">
    <name type="scientific">Microdochium trichocladiopsis</name>
    <dbReference type="NCBI Taxonomy" id="1682393"/>
    <lineage>
        <taxon>Eukaryota</taxon>
        <taxon>Fungi</taxon>
        <taxon>Dikarya</taxon>
        <taxon>Ascomycota</taxon>
        <taxon>Pezizomycotina</taxon>
        <taxon>Sordariomycetes</taxon>
        <taxon>Xylariomycetidae</taxon>
        <taxon>Xylariales</taxon>
        <taxon>Microdochiaceae</taxon>
        <taxon>Microdochium</taxon>
    </lineage>
</organism>
<dbReference type="Gene3D" id="3.90.180.10">
    <property type="entry name" value="Medium-chain alcohol dehydrogenases, catalytic domain"/>
    <property type="match status" value="1"/>
</dbReference>
<dbReference type="Pfam" id="PF16197">
    <property type="entry name" value="KAsynt_C_assoc"/>
    <property type="match status" value="1"/>
</dbReference>
<dbReference type="GO" id="GO:0004315">
    <property type="term" value="F:3-oxoacyl-[acyl-carrier-protein] synthase activity"/>
    <property type="evidence" value="ECO:0007669"/>
    <property type="project" value="InterPro"/>
</dbReference>
<dbReference type="Pfam" id="PF00698">
    <property type="entry name" value="Acyl_transf_1"/>
    <property type="match status" value="1"/>
</dbReference>
<dbReference type="InterPro" id="IPR049552">
    <property type="entry name" value="PKS_DH_N"/>
</dbReference>
<dbReference type="Pfam" id="PF14765">
    <property type="entry name" value="PS-DH"/>
    <property type="match status" value="1"/>
</dbReference>
<evidence type="ECO:0008006" key="13">
    <source>
        <dbReference type="Google" id="ProtNLM"/>
    </source>
</evidence>
<dbReference type="SMART" id="SM00829">
    <property type="entry name" value="PKS_ER"/>
    <property type="match status" value="1"/>
</dbReference>
<dbReference type="InterPro" id="IPR014043">
    <property type="entry name" value="Acyl_transferase_dom"/>
</dbReference>
<dbReference type="SMART" id="SM00822">
    <property type="entry name" value="PKS_KR"/>
    <property type="match status" value="1"/>
</dbReference>
<keyword evidence="1" id="KW-0596">Phosphopantetheine</keyword>
<feature type="compositionally biased region" description="Polar residues" evidence="7">
    <location>
        <begin position="434"/>
        <end position="444"/>
    </location>
</feature>
<feature type="region of interest" description="C-terminal hotdog fold" evidence="6">
    <location>
        <begin position="1141"/>
        <end position="1309"/>
    </location>
</feature>
<comment type="caution">
    <text evidence="11">The sequence shown here is derived from an EMBL/GenBank/DDBJ whole genome shotgun (WGS) entry which is preliminary data.</text>
</comment>
<feature type="region of interest" description="Disordered" evidence="7">
    <location>
        <begin position="434"/>
        <end position="463"/>
    </location>
</feature>